<dbReference type="AlphaFoldDB" id="R4K2C1"/>
<keyword evidence="2 4" id="KW-0808">Transferase</keyword>
<dbReference type="FunFam" id="3.40.50.2000:FF:000072">
    <property type="entry name" value="Glycosyl transferase"/>
    <property type="match status" value="1"/>
</dbReference>
<evidence type="ECO:0000313" key="4">
    <source>
        <dbReference type="EMBL" id="AGK96723.1"/>
    </source>
</evidence>
<evidence type="ECO:0000256" key="2">
    <source>
        <dbReference type="ARBA" id="ARBA00022679"/>
    </source>
</evidence>
<evidence type="ECO:0000313" key="5">
    <source>
        <dbReference type="Proteomes" id="UP000013523"/>
    </source>
</evidence>
<reference evidence="4 5" key="1">
    <citation type="submission" date="2012-01" db="EMBL/GenBank/DDBJ databases">
        <title>Complete sequence of chromosome of Clostridium pasteurianum BC1.</title>
        <authorList>
            <consortium name="US DOE Joint Genome Institute"/>
            <person name="Lucas S."/>
            <person name="Han J."/>
            <person name="Lapidus A."/>
            <person name="Cheng J.-F."/>
            <person name="Goodwin L."/>
            <person name="Pitluck S."/>
            <person name="Peters L."/>
            <person name="Mikhailova N."/>
            <person name="Teshima H."/>
            <person name="Detter J.C."/>
            <person name="Han C."/>
            <person name="Tapia R."/>
            <person name="Land M."/>
            <person name="Hauser L."/>
            <person name="Kyrpides N."/>
            <person name="Ivanova N."/>
            <person name="Pagani I."/>
            <person name="Dunn J."/>
            <person name="Taghavi S."/>
            <person name="Francis A."/>
            <person name="van der Lelie D."/>
            <person name="Woyke T."/>
        </authorList>
    </citation>
    <scope>NUCLEOTIDE SEQUENCE [LARGE SCALE GENOMIC DNA]</scope>
    <source>
        <strain evidence="4 5">BC1</strain>
    </source>
</reference>
<keyword evidence="5" id="KW-1185">Reference proteome</keyword>
<dbReference type="eggNOG" id="COG1819">
    <property type="taxonomic scope" value="Bacteria"/>
</dbReference>
<name>R4K2C1_CLOPA</name>
<dbReference type="STRING" id="86416.Clopa_1820"/>
<organism evidence="4 5">
    <name type="scientific">Clostridium pasteurianum BC1</name>
    <dbReference type="NCBI Taxonomy" id="86416"/>
    <lineage>
        <taxon>Bacteria</taxon>
        <taxon>Bacillati</taxon>
        <taxon>Bacillota</taxon>
        <taxon>Clostridia</taxon>
        <taxon>Eubacteriales</taxon>
        <taxon>Clostridiaceae</taxon>
        <taxon>Clostridium</taxon>
    </lineage>
</organism>
<proteinExistence type="inferred from homology"/>
<comment type="similarity">
    <text evidence="1">Belongs to the UDP-glycosyltransferase family.</text>
</comment>
<feature type="domain" description="Erythromycin biosynthesis protein CIII-like C-terminal" evidence="3">
    <location>
        <begin position="256"/>
        <end position="370"/>
    </location>
</feature>
<accession>R4K2C1</accession>
<dbReference type="Gene3D" id="3.40.50.2000">
    <property type="entry name" value="Glycogen Phosphorylase B"/>
    <property type="match status" value="2"/>
</dbReference>
<dbReference type="NCBIfam" id="TIGR01426">
    <property type="entry name" value="MGT"/>
    <property type="match status" value="1"/>
</dbReference>
<dbReference type="InterPro" id="IPR002213">
    <property type="entry name" value="UDP_glucos_trans"/>
</dbReference>
<dbReference type="HOGENOM" id="CLU_000537_7_1_9"/>
<dbReference type="InterPro" id="IPR010610">
    <property type="entry name" value="EryCIII-like_C"/>
</dbReference>
<sequence>MKKTHIAMINVSAYGHINPTLAVVSELVKRGYEVTYPTTEEFMPAIRESGGTPFLYHSKLSQLDHVKIIEDVKMRDKNVPIMILEEAISTFSQLEQLYKDDLPDLILFDFMALAGKLFAAKHGIDSVQLSSSYAQNEHLSIISNFPNEVIKELASMLEVFSEKEGIAGLSVQELLGSEKLNIAFLPRAFQPKGDTFDERFLFVGPSIGKRSYHESLYIDGNNDHPVMLISLGTIFNPWSEFYKMCMEAFRDSRWQVIMSIGTKINPETLGEIPNNFTVRQQVPQIEILPYTELFITHGGMNSTMEALNYGVPMVVIPQMFEQEITARRVTELGLGQHFLPNEVNAQVLQKSVQQVSTDKQLKKRVYDMQQKIQEAGGAKKAAEEIEKFLN</sequence>
<dbReference type="PANTHER" id="PTHR48050">
    <property type="entry name" value="STEROL 3-BETA-GLUCOSYLTRANSFERASE"/>
    <property type="match status" value="1"/>
</dbReference>
<dbReference type="CDD" id="cd03784">
    <property type="entry name" value="GT1_Gtf-like"/>
    <property type="match status" value="1"/>
</dbReference>
<dbReference type="Proteomes" id="UP000013523">
    <property type="component" value="Chromosome"/>
</dbReference>
<dbReference type="InterPro" id="IPR050426">
    <property type="entry name" value="Glycosyltransferase_28"/>
</dbReference>
<dbReference type="EMBL" id="CP003261">
    <property type="protein sequence ID" value="AGK96723.1"/>
    <property type="molecule type" value="Genomic_DNA"/>
</dbReference>
<dbReference type="PANTHER" id="PTHR48050:SF13">
    <property type="entry name" value="STEROL 3-BETA-GLUCOSYLTRANSFERASE UGT80A2"/>
    <property type="match status" value="1"/>
</dbReference>
<dbReference type="InterPro" id="IPR006326">
    <property type="entry name" value="UDPGT_MGT-like"/>
</dbReference>
<dbReference type="Pfam" id="PF06722">
    <property type="entry name" value="EryCIII-like_C"/>
    <property type="match status" value="1"/>
</dbReference>
<dbReference type="KEGG" id="cpas:Clopa_1820"/>
<dbReference type="GO" id="GO:0008194">
    <property type="term" value="F:UDP-glycosyltransferase activity"/>
    <property type="evidence" value="ECO:0007669"/>
    <property type="project" value="InterPro"/>
</dbReference>
<dbReference type="GO" id="GO:0017000">
    <property type="term" value="P:antibiotic biosynthetic process"/>
    <property type="evidence" value="ECO:0007669"/>
    <property type="project" value="UniProtKB-ARBA"/>
</dbReference>
<dbReference type="PATRIC" id="fig|86416.3.peg.1795"/>
<protein>
    <submittedName>
        <fullName evidence="4">Glycosyltransferase, MGT family</fullName>
    </submittedName>
</protein>
<evidence type="ECO:0000259" key="3">
    <source>
        <dbReference type="Pfam" id="PF06722"/>
    </source>
</evidence>
<evidence type="ECO:0000256" key="1">
    <source>
        <dbReference type="ARBA" id="ARBA00009995"/>
    </source>
</evidence>
<dbReference type="OrthoDB" id="6620093at2"/>
<dbReference type="RefSeq" id="WP_015615041.1">
    <property type="nucleotide sequence ID" value="NC_021182.1"/>
</dbReference>
<dbReference type="SUPFAM" id="SSF53756">
    <property type="entry name" value="UDP-Glycosyltransferase/glycogen phosphorylase"/>
    <property type="match status" value="1"/>
</dbReference>
<dbReference type="GO" id="GO:0016758">
    <property type="term" value="F:hexosyltransferase activity"/>
    <property type="evidence" value="ECO:0007669"/>
    <property type="project" value="InterPro"/>
</dbReference>
<gene>
    <name evidence="4" type="ORF">Clopa_1820</name>
</gene>